<dbReference type="SUPFAM" id="SSF47323">
    <property type="entry name" value="Anticodon-binding domain of a subclass of class I aminoacyl-tRNA synthetases"/>
    <property type="match status" value="1"/>
</dbReference>
<dbReference type="FunFam" id="3.40.50.620:FF:000056">
    <property type="entry name" value="Leucine--tRNA ligase"/>
    <property type="match status" value="1"/>
</dbReference>
<dbReference type="InterPro" id="IPR009080">
    <property type="entry name" value="tRNAsynth_Ia_anticodon-bd"/>
</dbReference>
<dbReference type="PANTHER" id="PTHR43740:SF2">
    <property type="entry name" value="LEUCINE--TRNA LIGASE, MITOCHONDRIAL"/>
    <property type="match status" value="1"/>
</dbReference>
<evidence type="ECO:0000256" key="2">
    <source>
        <dbReference type="ARBA" id="ARBA00013164"/>
    </source>
</evidence>
<evidence type="ECO:0000259" key="10">
    <source>
        <dbReference type="Pfam" id="PF09334"/>
    </source>
</evidence>
<dbReference type="CDD" id="cd00812">
    <property type="entry name" value="LeuRS_core"/>
    <property type="match status" value="1"/>
</dbReference>
<dbReference type="InterPro" id="IPR025709">
    <property type="entry name" value="Leu_tRNA-synth_edit"/>
</dbReference>
<feature type="domain" description="Leucyl-tRNA synthetase editing" evidence="11">
    <location>
        <begin position="273"/>
        <end position="468"/>
    </location>
</feature>
<keyword evidence="8 12" id="KW-0030">Aminoacyl-tRNA synthetase</keyword>
<dbReference type="GO" id="GO:0005524">
    <property type="term" value="F:ATP binding"/>
    <property type="evidence" value="ECO:0007669"/>
    <property type="project" value="UniProtKB-KW"/>
</dbReference>
<dbReference type="Gene3D" id="3.90.740.10">
    <property type="entry name" value="Valyl/Leucyl/Isoleucyl-tRNA synthetase, editing domain"/>
    <property type="match status" value="1"/>
</dbReference>
<dbReference type="InterPro" id="IPR014729">
    <property type="entry name" value="Rossmann-like_a/b/a_fold"/>
</dbReference>
<gene>
    <name evidence="12" type="ORF">MNBD_ACTINO01-1419</name>
</gene>
<dbReference type="EMBL" id="UOEI01000492">
    <property type="protein sequence ID" value="VAW06861.1"/>
    <property type="molecule type" value="Genomic_DNA"/>
</dbReference>
<evidence type="ECO:0000259" key="11">
    <source>
        <dbReference type="Pfam" id="PF13603"/>
    </source>
</evidence>
<dbReference type="AlphaFoldDB" id="A0A3B0SKT5"/>
<evidence type="ECO:0000256" key="7">
    <source>
        <dbReference type="ARBA" id="ARBA00022917"/>
    </source>
</evidence>
<dbReference type="InterPro" id="IPR002302">
    <property type="entry name" value="Leu-tRNA-ligase"/>
</dbReference>
<dbReference type="FunFam" id="3.40.50.620:FF:000087">
    <property type="entry name" value="Leucine--tRNA ligase"/>
    <property type="match status" value="1"/>
</dbReference>
<dbReference type="GO" id="GO:0004823">
    <property type="term" value="F:leucine-tRNA ligase activity"/>
    <property type="evidence" value="ECO:0007669"/>
    <property type="project" value="UniProtKB-EC"/>
</dbReference>
<name>A0A3B0SKT5_9ZZZZ</name>
<evidence type="ECO:0000256" key="1">
    <source>
        <dbReference type="ARBA" id="ARBA00005594"/>
    </source>
</evidence>
<dbReference type="FunFam" id="3.40.50.620:FF:000060">
    <property type="entry name" value="Leucine--tRNA ligase"/>
    <property type="match status" value="1"/>
</dbReference>
<dbReference type="SUPFAM" id="SSF52374">
    <property type="entry name" value="Nucleotidylyl transferase"/>
    <property type="match status" value="1"/>
</dbReference>
<sequence length="806" mass="92439">MPTYDFREIENRWQASWEAEGTYRVPNPGDPDFDETKRKLYILDMFPYPSGAGLHVGHPLGYIGTDIFSRYHRMRGANVLHPMGFDAFGLPAEQYAVDTGIHPRVTTEKNLENYTRQLKAFGFSYDWNRSFATTDPEYYRWTQWIFLQLFESWFDKEKQKARPISELVSELEDGLRDADGVAWMNLPEDDRRTYLDSQRLAYIDEVPVNWCPALGTVLANEEVTAEGRSDRGDHPVYRRPLRQWMLRITAYADRLIDELELVDWPESVRTMQRNWIGRSEGAHIVFPIKGNLHLRVFTTRPDTVFGATYMVVAPEHPIVDEITPLTWPDGTKPKWTLGIDDPRTAVEAYRLAASRKSELDRQVEDREKTGVFTGAYATNPLTGERIPVFVADYVLMGYGTGAIMAVPGQDQRDWEFAEAFDLPIVRTVQPPKEFIGEAYTGAGPAINSGFLDGLDIETAKEKTIRWLEINGHGEGAITYKLRDWLFSRQRYWGEPIPILHGPNGELLTVPDEDLPLRLPEVEDYRPHASNDENAEPTPLLAKAPDDWKFVEIDGVTYTRELNTMPQWAGSCWYYLRFLDPRNEDVLVSEEAEKYWMGEAGVDLYVGGVEHAVLHLLYARFWHKVLYDLGHVSTPEPFGRLFNQGYILADAFQDDRGVYVPAEEVVRDGDVCMYEGKPVTRVYGKMGKSLKNSVNPDDIFEEYGVDTLRLYEMFMGPLDTSRPWSTRDIVGTHRFLQRLWRNFIDEETDEVLVSDDPSTGDLQVLLHRTIEAVTKDMDDLHFNTALARLFELNNALVAQPLVPSDVA</sequence>
<dbReference type="FunFam" id="1.10.730.10:FF:000002">
    <property type="entry name" value="Leucine--tRNA ligase"/>
    <property type="match status" value="1"/>
</dbReference>
<dbReference type="PRINTS" id="PR00985">
    <property type="entry name" value="TRNASYNTHLEU"/>
</dbReference>
<accession>A0A3B0SKT5</accession>
<evidence type="ECO:0000313" key="12">
    <source>
        <dbReference type="EMBL" id="VAW06861.1"/>
    </source>
</evidence>
<keyword evidence="6" id="KW-0067">ATP-binding</keyword>
<feature type="domain" description="Methionyl/Leucyl tRNA synthetase" evidence="10">
    <location>
        <begin position="46"/>
        <end position="152"/>
    </location>
</feature>
<feature type="non-terminal residue" evidence="12">
    <location>
        <position position="806"/>
    </location>
</feature>
<dbReference type="Gene3D" id="1.10.730.10">
    <property type="entry name" value="Isoleucyl-tRNA Synthetase, Domain 1"/>
    <property type="match status" value="1"/>
</dbReference>
<dbReference type="GO" id="GO:0006429">
    <property type="term" value="P:leucyl-tRNA aminoacylation"/>
    <property type="evidence" value="ECO:0007669"/>
    <property type="project" value="InterPro"/>
</dbReference>
<dbReference type="InterPro" id="IPR015413">
    <property type="entry name" value="Methionyl/Leucyl_tRNA_Synth"/>
</dbReference>
<dbReference type="Pfam" id="PF09334">
    <property type="entry name" value="tRNA-synt_1g"/>
    <property type="match status" value="1"/>
</dbReference>
<evidence type="ECO:0000256" key="6">
    <source>
        <dbReference type="ARBA" id="ARBA00022840"/>
    </source>
</evidence>
<dbReference type="SUPFAM" id="SSF50677">
    <property type="entry name" value="ValRS/IleRS/LeuRS editing domain"/>
    <property type="match status" value="1"/>
</dbReference>
<organism evidence="12">
    <name type="scientific">hydrothermal vent metagenome</name>
    <dbReference type="NCBI Taxonomy" id="652676"/>
    <lineage>
        <taxon>unclassified sequences</taxon>
        <taxon>metagenomes</taxon>
        <taxon>ecological metagenomes</taxon>
    </lineage>
</organism>
<keyword evidence="4 12" id="KW-0436">Ligase</keyword>
<dbReference type="PANTHER" id="PTHR43740">
    <property type="entry name" value="LEUCYL-TRNA SYNTHETASE"/>
    <property type="match status" value="1"/>
</dbReference>
<dbReference type="NCBIfam" id="TIGR00396">
    <property type="entry name" value="leuS_bact"/>
    <property type="match status" value="1"/>
</dbReference>
<evidence type="ECO:0000256" key="9">
    <source>
        <dbReference type="ARBA" id="ARBA00030520"/>
    </source>
</evidence>
<evidence type="ECO:0000256" key="8">
    <source>
        <dbReference type="ARBA" id="ARBA00023146"/>
    </source>
</evidence>
<proteinExistence type="inferred from homology"/>
<comment type="similarity">
    <text evidence="1">Belongs to the class-I aminoacyl-tRNA synthetase family.</text>
</comment>
<keyword evidence="5" id="KW-0547">Nucleotide-binding</keyword>
<keyword evidence="7" id="KW-0648">Protein biosynthesis</keyword>
<dbReference type="GO" id="GO:0002161">
    <property type="term" value="F:aminoacyl-tRNA deacylase activity"/>
    <property type="evidence" value="ECO:0007669"/>
    <property type="project" value="InterPro"/>
</dbReference>
<reference evidence="12" key="1">
    <citation type="submission" date="2018-06" db="EMBL/GenBank/DDBJ databases">
        <authorList>
            <person name="Zhirakovskaya E."/>
        </authorList>
    </citation>
    <scope>NUCLEOTIDE SEQUENCE</scope>
</reference>
<dbReference type="HAMAP" id="MF_00049_B">
    <property type="entry name" value="Leu_tRNA_synth_B"/>
    <property type="match status" value="1"/>
</dbReference>
<keyword evidence="3" id="KW-0963">Cytoplasm</keyword>
<dbReference type="InterPro" id="IPR009008">
    <property type="entry name" value="Val/Leu/Ile-tRNA-synth_edit"/>
</dbReference>
<dbReference type="Gene3D" id="3.40.50.620">
    <property type="entry name" value="HUPs"/>
    <property type="match status" value="3"/>
</dbReference>
<dbReference type="EC" id="6.1.1.4" evidence="2"/>
<evidence type="ECO:0000256" key="4">
    <source>
        <dbReference type="ARBA" id="ARBA00022598"/>
    </source>
</evidence>
<protein>
    <recommendedName>
        <fullName evidence="2">leucine--tRNA ligase</fullName>
        <ecNumber evidence="2">6.1.1.4</ecNumber>
    </recommendedName>
    <alternativeName>
        <fullName evidence="9">Leucyl-tRNA synthetase</fullName>
    </alternativeName>
</protein>
<dbReference type="GO" id="GO:0005829">
    <property type="term" value="C:cytosol"/>
    <property type="evidence" value="ECO:0007669"/>
    <property type="project" value="TreeGrafter"/>
</dbReference>
<evidence type="ECO:0000256" key="5">
    <source>
        <dbReference type="ARBA" id="ARBA00022741"/>
    </source>
</evidence>
<dbReference type="PROSITE" id="PS00178">
    <property type="entry name" value="AA_TRNA_LIGASE_I"/>
    <property type="match status" value="1"/>
</dbReference>
<dbReference type="InterPro" id="IPR001412">
    <property type="entry name" value="aa-tRNA-synth_I_CS"/>
</dbReference>
<dbReference type="Pfam" id="PF13603">
    <property type="entry name" value="tRNA-synt_1_2"/>
    <property type="match status" value="1"/>
</dbReference>
<dbReference type="FunFam" id="3.90.740.10:FF:000017">
    <property type="entry name" value="Leucine--tRNA ligase"/>
    <property type="match status" value="1"/>
</dbReference>
<evidence type="ECO:0000256" key="3">
    <source>
        <dbReference type="ARBA" id="ARBA00022490"/>
    </source>
</evidence>